<dbReference type="GO" id="GO:0000480">
    <property type="term" value="P:endonucleolytic cleavage in 5'-ETS of tricistronic rRNA transcript (SSU-rRNA, 5.8S rRNA, LSU-rRNA)"/>
    <property type="evidence" value="ECO:0007669"/>
    <property type="project" value="TreeGrafter"/>
</dbReference>
<evidence type="ECO:0000313" key="4">
    <source>
        <dbReference type="Proteomes" id="UP000031668"/>
    </source>
</evidence>
<gene>
    <name evidence="3" type="ORF">RF11_13902</name>
</gene>
<dbReference type="SUPFAM" id="SSF48371">
    <property type="entry name" value="ARM repeat"/>
    <property type="match status" value="2"/>
</dbReference>
<dbReference type="Gene3D" id="1.25.10.10">
    <property type="entry name" value="Leucine-rich Repeat Variant"/>
    <property type="match status" value="2"/>
</dbReference>
<feature type="repeat" description="Pumilio" evidence="2">
    <location>
        <begin position="81"/>
        <end position="121"/>
    </location>
</feature>
<dbReference type="GO" id="GO:0000472">
    <property type="term" value="P:endonucleolytic cleavage to generate mature 5'-end of SSU-rRNA from (SSU-rRNA, 5.8S rRNA, LSU-rRNA)"/>
    <property type="evidence" value="ECO:0007669"/>
    <property type="project" value="TreeGrafter"/>
</dbReference>
<dbReference type="EMBL" id="JWZT01005390">
    <property type="protein sequence ID" value="KII60929.1"/>
    <property type="molecule type" value="Genomic_DNA"/>
</dbReference>
<dbReference type="InterPro" id="IPR011989">
    <property type="entry name" value="ARM-like"/>
</dbReference>
<dbReference type="GO" id="GO:0000056">
    <property type="term" value="P:ribosomal small subunit export from nucleus"/>
    <property type="evidence" value="ECO:0007669"/>
    <property type="project" value="TreeGrafter"/>
</dbReference>
<evidence type="ECO:0000256" key="2">
    <source>
        <dbReference type="PROSITE-ProRule" id="PRU00317"/>
    </source>
</evidence>
<dbReference type="PANTHER" id="PTHR13102">
    <property type="entry name" value="NUCLEOLAR PROTEIN 9"/>
    <property type="match status" value="1"/>
</dbReference>
<dbReference type="GO" id="GO:0000447">
    <property type="term" value="P:endonucleolytic cleavage in ITS1 to separate SSU-rRNA from 5.8S rRNA and LSU-rRNA from tricistronic rRNA transcript (SSU-rRNA, 5.8S rRNA, LSU-rRNA)"/>
    <property type="evidence" value="ECO:0007669"/>
    <property type="project" value="TreeGrafter"/>
</dbReference>
<proteinExistence type="predicted"/>
<reference evidence="3 4" key="1">
    <citation type="journal article" date="2014" name="Genome Biol. Evol.">
        <title>The genome of the myxosporean Thelohanellus kitauei shows adaptations to nutrient acquisition within its fish host.</title>
        <authorList>
            <person name="Yang Y."/>
            <person name="Xiong J."/>
            <person name="Zhou Z."/>
            <person name="Huo F."/>
            <person name="Miao W."/>
            <person name="Ran C."/>
            <person name="Liu Y."/>
            <person name="Zhang J."/>
            <person name="Feng J."/>
            <person name="Wang M."/>
            <person name="Wang M."/>
            <person name="Wang L."/>
            <person name="Yao B."/>
        </authorList>
    </citation>
    <scope>NUCLEOTIDE SEQUENCE [LARGE SCALE GENOMIC DNA]</scope>
    <source>
        <strain evidence="3">Wuqing</strain>
    </source>
</reference>
<dbReference type="GO" id="GO:0030686">
    <property type="term" value="C:90S preribosome"/>
    <property type="evidence" value="ECO:0007669"/>
    <property type="project" value="TreeGrafter"/>
</dbReference>
<comment type="caution">
    <text evidence="3">The sequence shown here is derived from an EMBL/GenBank/DDBJ whole genome shotgun (WGS) entry which is preliminary data.</text>
</comment>
<dbReference type="Pfam" id="PF22493">
    <property type="entry name" value="PUF_NOP9"/>
    <property type="match status" value="2"/>
</dbReference>
<dbReference type="InterPro" id="IPR016024">
    <property type="entry name" value="ARM-type_fold"/>
</dbReference>
<name>A0A0C2M9C8_THEKT</name>
<keyword evidence="4" id="KW-1185">Reference proteome</keyword>
<dbReference type="InterPro" id="IPR001313">
    <property type="entry name" value="Pumilio_RNA-bd_rpt"/>
</dbReference>
<dbReference type="GO" id="GO:0003723">
    <property type="term" value="F:RNA binding"/>
    <property type="evidence" value="ECO:0007669"/>
    <property type="project" value="InterPro"/>
</dbReference>
<evidence type="ECO:0000313" key="3">
    <source>
        <dbReference type="EMBL" id="KII60929.1"/>
    </source>
</evidence>
<evidence type="ECO:0000256" key="1">
    <source>
        <dbReference type="ARBA" id="ARBA00022737"/>
    </source>
</evidence>
<dbReference type="PROSITE" id="PS50302">
    <property type="entry name" value="PUM"/>
    <property type="match status" value="1"/>
</dbReference>
<dbReference type="Proteomes" id="UP000031668">
    <property type="component" value="Unassembled WGS sequence"/>
</dbReference>
<dbReference type="GO" id="GO:0030688">
    <property type="term" value="C:preribosome, small subunit precursor"/>
    <property type="evidence" value="ECO:0007669"/>
    <property type="project" value="TreeGrafter"/>
</dbReference>
<dbReference type="GO" id="GO:0005730">
    <property type="term" value="C:nucleolus"/>
    <property type="evidence" value="ECO:0007669"/>
    <property type="project" value="TreeGrafter"/>
</dbReference>
<accession>A0A0C2M9C8</accession>
<protein>
    <submittedName>
        <fullName evidence="3">Nucleolar protein 9</fullName>
    </submittedName>
</protein>
<organism evidence="3 4">
    <name type="scientific">Thelohanellus kitauei</name>
    <name type="common">Myxosporean</name>
    <dbReference type="NCBI Taxonomy" id="669202"/>
    <lineage>
        <taxon>Eukaryota</taxon>
        <taxon>Metazoa</taxon>
        <taxon>Cnidaria</taxon>
        <taxon>Myxozoa</taxon>
        <taxon>Myxosporea</taxon>
        <taxon>Bivalvulida</taxon>
        <taxon>Platysporina</taxon>
        <taxon>Myxobolidae</taxon>
        <taxon>Thelohanellus</taxon>
    </lineage>
</organism>
<dbReference type="AlphaFoldDB" id="A0A0C2M9C8"/>
<dbReference type="SMART" id="SM00025">
    <property type="entry name" value="Pumilio"/>
    <property type="match status" value="6"/>
</dbReference>
<dbReference type="OrthoDB" id="6021544at2759"/>
<dbReference type="InterPro" id="IPR040000">
    <property type="entry name" value="NOP9"/>
</dbReference>
<sequence>MEDTLRLPSETMNYFIRTKNMLDKYKKGPEKNEEMEIIKCQVLEVVSGIEFKCVRNAVASHVVERILPYMKEGELSSLLLSLSDHIVALSEDRYASHVIQRLIEFVSLTLYTPDNSEKFSDVISTMKTLIKKSDDLFCHIYAKHVMRALIELIGHIQVTQRINSQCHQRKSEELLDRPSFYTTVTCQSVDTKIFVKLLKRLFKKLKKHLDFSDDMVINYSYSILAAYNLNQEQFDLIFNHVYEWFLSKKIYSVVSNPTTTFLVQLLFIFSEDSEVHKRLFFELQPSLSNALTDKVANNVILSALASVKSCEVLENWISLILDAIIQSGFPTLLNLRLMSSILEKSKTLKSFENHKSKKVLSCFGECSFRQIITLNPQIDNVLDADIVPAACHFLACYFDAGYCNSLVLSFLELTLKELTKIMTDPSGSRVVDAFFRSGSVSYKLKVKLLKKIDNREIAKYSRNKYSVYCIENFWLYLSDDRKAEIASLISDSVHFKTNNLVKHLARKLKFDQIKTQRHRKSQYA</sequence>
<dbReference type="PANTHER" id="PTHR13102:SF0">
    <property type="entry name" value="NUCLEOLAR PROTEIN 9"/>
    <property type="match status" value="1"/>
</dbReference>
<keyword evidence="1" id="KW-0677">Repeat</keyword>